<evidence type="ECO:0000313" key="2">
    <source>
        <dbReference type="EMBL" id="MCC3297312.1"/>
    </source>
</evidence>
<dbReference type="Gene3D" id="3.40.30.10">
    <property type="entry name" value="Glutaredoxin"/>
    <property type="match status" value="1"/>
</dbReference>
<comment type="caution">
    <text evidence="2">The sequence shown here is derived from an EMBL/GenBank/DDBJ whole genome shotgun (WGS) entry which is preliminary data.</text>
</comment>
<sequence>MAERLKNQASAYLRQHAGNPVDWWPFGDAAFNEARRRDVPVFISIGYAACHWCHVMAHESFEDPEIADFLNQHFVSIKVDREERPDVDSAYMAATQALTGQGGWPMSVFALPDGRTYYAGTYFPPQQLQGTPSFRQVLEAVSGAWRDRRQEVEQSAAQIAEHLASGQLANARLLGTIDGAGLPDAAEHAEAAARALSSAVEVLEGAEDTDFGGFGGAPKFPPSPLLRFLLAHSGSSAPTAAAAAGLAARTLTAMALGGLFDQVEGGFARYTVDRRWQVPHFEKMLYDNAQLLRLYAQWARAAEDPDHRALALRVTRETAHWLDLRLRLPGGAYASSLDADTQVDGRRVEGATYVFTRAELTAALGTGNPALDLLDVDADDGASHRLPGSTLRLAAVPDEAQAQTWQEARQILAGVRGSRPQPDRDEKVVAGWNGLAVAGLADAAAVLADNGVPEPQVLEAARDAAEYLLAVHRQDGILYRVSNHGSVQGIEGLLEDYAGVAEGLFALYAVTGEPRWHAEAQTLVAAAVDRFLASGKLSDTAAESAQVRHAQGGTSSASPLDDAVPSGTALFAGVLLTSASYGGPARHRALAEQLVFHVLRAAPAAPQAVGWAMSVQQALLDGPRELAVTGSDPDAVAALLAAGRAAGGPSLVIAHGPPDRVPLLEGRNTEVPALAYVCRGMACRQPVSTAEELRAQLRPDVPAG</sequence>
<dbReference type="PIRSF" id="PIRSF006402">
    <property type="entry name" value="UCP006402_thioredoxin"/>
    <property type="match status" value="1"/>
</dbReference>
<dbReference type="InterPro" id="IPR004879">
    <property type="entry name" value="Ssp411-like_TRX"/>
</dbReference>
<dbReference type="CDD" id="cd02955">
    <property type="entry name" value="SSP411"/>
    <property type="match status" value="1"/>
</dbReference>
<dbReference type="RefSeq" id="WP_227895165.1">
    <property type="nucleotide sequence ID" value="NZ_CP099466.1"/>
</dbReference>
<reference evidence="2" key="1">
    <citation type="submission" date="2021-10" db="EMBL/GenBank/DDBJ databases">
        <title>Novel species in genus Arthrobacter.</title>
        <authorList>
            <person name="Liu Y."/>
        </authorList>
    </citation>
    <scope>NUCLEOTIDE SEQUENCE</scope>
    <source>
        <strain evidence="2">Zg-Y453</strain>
    </source>
</reference>
<organism evidence="2 3">
    <name type="scientific">Arthrobacter caoxuetaonis</name>
    <dbReference type="NCBI Taxonomy" id="2886935"/>
    <lineage>
        <taxon>Bacteria</taxon>
        <taxon>Bacillati</taxon>
        <taxon>Actinomycetota</taxon>
        <taxon>Actinomycetes</taxon>
        <taxon>Micrococcales</taxon>
        <taxon>Micrococcaceae</taxon>
        <taxon>Arthrobacter</taxon>
    </lineage>
</organism>
<gene>
    <name evidence="2" type="ORF">LJ757_05770</name>
</gene>
<dbReference type="GO" id="GO:0005975">
    <property type="term" value="P:carbohydrate metabolic process"/>
    <property type="evidence" value="ECO:0007669"/>
    <property type="project" value="InterPro"/>
</dbReference>
<dbReference type="InterPro" id="IPR036249">
    <property type="entry name" value="Thioredoxin-like_sf"/>
</dbReference>
<protein>
    <submittedName>
        <fullName evidence="2">Thioredoxin domain-containing protein</fullName>
    </submittedName>
</protein>
<evidence type="ECO:0000259" key="1">
    <source>
        <dbReference type="Pfam" id="PF03190"/>
    </source>
</evidence>
<proteinExistence type="predicted"/>
<evidence type="ECO:0000313" key="3">
    <source>
        <dbReference type="Proteomes" id="UP001139158"/>
    </source>
</evidence>
<keyword evidence="3" id="KW-1185">Reference proteome</keyword>
<dbReference type="SUPFAM" id="SSF52833">
    <property type="entry name" value="Thioredoxin-like"/>
    <property type="match status" value="1"/>
</dbReference>
<dbReference type="PANTHER" id="PTHR42899">
    <property type="entry name" value="SPERMATOGENESIS-ASSOCIATED PROTEIN 20"/>
    <property type="match status" value="1"/>
</dbReference>
<accession>A0A9X1SC94</accession>
<dbReference type="Proteomes" id="UP001139158">
    <property type="component" value="Unassembled WGS sequence"/>
</dbReference>
<feature type="domain" description="Spermatogenesis-associated protein 20-like TRX" evidence="1">
    <location>
        <begin position="3"/>
        <end position="163"/>
    </location>
</feature>
<dbReference type="AlphaFoldDB" id="A0A9X1SC94"/>
<dbReference type="Pfam" id="PF03190">
    <property type="entry name" value="Thioredox_DsbH"/>
    <property type="match status" value="1"/>
</dbReference>
<dbReference type="InterPro" id="IPR008928">
    <property type="entry name" value="6-hairpin_glycosidase_sf"/>
</dbReference>
<dbReference type="EMBL" id="JAJFZV010000004">
    <property type="protein sequence ID" value="MCC3297312.1"/>
    <property type="molecule type" value="Genomic_DNA"/>
</dbReference>
<dbReference type="PANTHER" id="PTHR42899:SF1">
    <property type="entry name" value="SPERMATOGENESIS-ASSOCIATED PROTEIN 20"/>
    <property type="match status" value="1"/>
</dbReference>
<name>A0A9X1SC94_9MICC</name>
<dbReference type="SUPFAM" id="SSF48208">
    <property type="entry name" value="Six-hairpin glycosidases"/>
    <property type="match status" value="1"/>
</dbReference>
<dbReference type="InterPro" id="IPR024705">
    <property type="entry name" value="Ssp411"/>
</dbReference>